<feature type="compositionally biased region" description="Polar residues" evidence="1">
    <location>
        <begin position="1"/>
        <end position="11"/>
    </location>
</feature>
<evidence type="ECO:0000313" key="2">
    <source>
        <dbReference type="EMBL" id="KAF7801632.1"/>
    </source>
</evidence>
<evidence type="ECO:0000256" key="1">
    <source>
        <dbReference type="SAM" id="MobiDB-lite"/>
    </source>
</evidence>
<keyword evidence="3" id="KW-1185">Reference proteome</keyword>
<feature type="region of interest" description="Disordered" evidence="1">
    <location>
        <begin position="1"/>
        <end position="25"/>
    </location>
</feature>
<evidence type="ECO:0000313" key="3">
    <source>
        <dbReference type="Proteomes" id="UP000634136"/>
    </source>
</evidence>
<accession>A0A834SIS7</accession>
<gene>
    <name evidence="2" type="ORF">G2W53_040743</name>
</gene>
<proteinExistence type="predicted"/>
<reference evidence="2" key="1">
    <citation type="submission" date="2020-09" db="EMBL/GenBank/DDBJ databases">
        <title>Genome-Enabled Discovery of Anthraquinone Biosynthesis in Senna tora.</title>
        <authorList>
            <person name="Kang S.-H."/>
            <person name="Pandey R.P."/>
            <person name="Lee C.-M."/>
            <person name="Sim J.-S."/>
            <person name="Jeong J.-T."/>
            <person name="Choi B.-S."/>
            <person name="Jung M."/>
            <person name="Ginzburg D."/>
            <person name="Zhao K."/>
            <person name="Won S.Y."/>
            <person name="Oh T.-J."/>
            <person name="Yu Y."/>
            <person name="Kim N.-H."/>
            <person name="Lee O.R."/>
            <person name="Lee T.-H."/>
            <person name="Bashyal P."/>
            <person name="Kim T.-S."/>
            <person name="Lee W.-H."/>
            <person name="Kawkins C."/>
            <person name="Kim C.-K."/>
            <person name="Kim J.S."/>
            <person name="Ahn B.O."/>
            <person name="Rhee S.Y."/>
            <person name="Sohng J.K."/>
        </authorList>
    </citation>
    <scope>NUCLEOTIDE SEQUENCE</scope>
    <source>
        <tissue evidence="2">Leaf</tissue>
    </source>
</reference>
<dbReference type="Proteomes" id="UP000634136">
    <property type="component" value="Unassembled WGS sequence"/>
</dbReference>
<dbReference type="EMBL" id="JAAIUW010000013">
    <property type="protein sequence ID" value="KAF7801632.1"/>
    <property type="molecule type" value="Genomic_DNA"/>
</dbReference>
<comment type="caution">
    <text evidence="2">The sequence shown here is derived from an EMBL/GenBank/DDBJ whole genome shotgun (WGS) entry which is preliminary data.</text>
</comment>
<name>A0A834SIS7_9FABA</name>
<sequence length="25" mass="2831">MSQVHQSSPNDPKTKRVTVDFEDNA</sequence>
<protein>
    <submittedName>
        <fullName evidence="2">Uncharacterized protein</fullName>
    </submittedName>
</protein>
<organism evidence="2 3">
    <name type="scientific">Senna tora</name>
    <dbReference type="NCBI Taxonomy" id="362788"/>
    <lineage>
        <taxon>Eukaryota</taxon>
        <taxon>Viridiplantae</taxon>
        <taxon>Streptophyta</taxon>
        <taxon>Embryophyta</taxon>
        <taxon>Tracheophyta</taxon>
        <taxon>Spermatophyta</taxon>
        <taxon>Magnoliopsida</taxon>
        <taxon>eudicotyledons</taxon>
        <taxon>Gunneridae</taxon>
        <taxon>Pentapetalae</taxon>
        <taxon>rosids</taxon>
        <taxon>fabids</taxon>
        <taxon>Fabales</taxon>
        <taxon>Fabaceae</taxon>
        <taxon>Caesalpinioideae</taxon>
        <taxon>Cassia clade</taxon>
        <taxon>Senna</taxon>
    </lineage>
</organism>
<dbReference type="AlphaFoldDB" id="A0A834SIS7"/>